<dbReference type="GO" id="GO:0008757">
    <property type="term" value="F:S-adenosylmethionine-dependent methyltransferase activity"/>
    <property type="evidence" value="ECO:0007669"/>
    <property type="project" value="InterPro"/>
</dbReference>
<dbReference type="PANTHER" id="PTHR44068:SF11">
    <property type="entry name" value="GERANYL DIPHOSPHATE 2-C-METHYLTRANSFERASE"/>
    <property type="match status" value="1"/>
</dbReference>
<dbReference type="OrthoDB" id="9795634at2"/>
<protein>
    <submittedName>
        <fullName evidence="2">Methylase involved in ubiquinone/menaquinone biosynthesis</fullName>
    </submittedName>
</protein>
<dbReference type="CDD" id="cd02440">
    <property type="entry name" value="AdoMet_MTases"/>
    <property type="match status" value="1"/>
</dbReference>
<dbReference type="HOGENOM" id="CLU_039068_6_0_11"/>
<evidence type="ECO:0000259" key="1">
    <source>
        <dbReference type="Pfam" id="PF13649"/>
    </source>
</evidence>
<dbReference type="GO" id="GO:0032259">
    <property type="term" value="P:methylation"/>
    <property type="evidence" value="ECO:0007669"/>
    <property type="project" value="UniProtKB-KW"/>
</dbReference>
<accession>H5XBX4</accession>
<dbReference type="AlphaFoldDB" id="H5XBX4"/>
<dbReference type="InterPro" id="IPR050447">
    <property type="entry name" value="Erg6_SMT_methyltransf"/>
</dbReference>
<keyword evidence="2" id="KW-0830">Ubiquinone</keyword>
<keyword evidence="2" id="KW-0489">Methyltransferase</keyword>
<dbReference type="Proteomes" id="UP000004926">
    <property type="component" value="Chromosome"/>
</dbReference>
<dbReference type="InterPro" id="IPR041698">
    <property type="entry name" value="Methyltransf_25"/>
</dbReference>
<evidence type="ECO:0000313" key="3">
    <source>
        <dbReference type="Proteomes" id="UP000004926"/>
    </source>
</evidence>
<dbReference type="EMBL" id="CM001439">
    <property type="protein sequence ID" value="EHR52761.1"/>
    <property type="molecule type" value="Genomic_DNA"/>
</dbReference>
<dbReference type="Pfam" id="PF13649">
    <property type="entry name" value="Methyltransf_25"/>
    <property type="match status" value="1"/>
</dbReference>
<feature type="domain" description="Methyltransferase" evidence="1">
    <location>
        <begin position="67"/>
        <end position="161"/>
    </location>
</feature>
<dbReference type="PANTHER" id="PTHR44068">
    <property type="entry name" value="ZGC:194242"/>
    <property type="match status" value="1"/>
</dbReference>
<reference evidence="2 3" key="1">
    <citation type="journal article" date="2012" name="Stand. Genomic Sci.">
        <title>Genome sequence of the ocean sediment bacterium Saccharomonospora marina type strain (XMU15(T)).</title>
        <authorList>
            <person name="Klenk H.P."/>
            <person name="Lu M."/>
            <person name="Lucas S."/>
            <person name="Lapidus A."/>
            <person name="Copeland A."/>
            <person name="Pitluck S."/>
            <person name="Goodwin L.A."/>
            <person name="Han C."/>
            <person name="Tapia R."/>
            <person name="Brambilla E.M."/>
            <person name="Potter G."/>
            <person name="Land M."/>
            <person name="Ivanova N."/>
            <person name="Rohde M."/>
            <person name="Goker M."/>
            <person name="Detter J.C."/>
            <person name="Li W.J."/>
            <person name="Kyrpides N.C."/>
            <person name="Woyke T."/>
        </authorList>
    </citation>
    <scope>NUCLEOTIDE SEQUENCE [LARGE SCALE GENOMIC DNA]</scope>
    <source>
        <strain evidence="2 3">XMU15</strain>
    </source>
</reference>
<evidence type="ECO:0000313" key="2">
    <source>
        <dbReference type="EMBL" id="EHR52761.1"/>
    </source>
</evidence>
<dbReference type="SUPFAM" id="SSF53335">
    <property type="entry name" value="S-adenosyl-L-methionine-dependent methyltransferases"/>
    <property type="match status" value="1"/>
</dbReference>
<proteinExistence type="predicted"/>
<dbReference type="Gene3D" id="3.40.50.150">
    <property type="entry name" value="Vaccinia Virus protein VP39"/>
    <property type="match status" value="1"/>
</dbReference>
<gene>
    <name evidence="2" type="ORF">SacmaDRAFT_4578</name>
</gene>
<dbReference type="RefSeq" id="WP_009156139.1">
    <property type="nucleotide sequence ID" value="NZ_CM001439.1"/>
</dbReference>
<sequence>MREERQPADVAKIYDQVSAIASTFGDGQFHQGYWYDDRDETPFVEAAKRITRRVADSLGVGEHDHLLDAGCGPGAPALLIAEETGARVTGISVSDFEISEARMRCAEAGLDGRVHFENGDYSAMAFADGTFDAVMAVESLLVAADLDRVLTEFWRVLRPGGRVTLSHYTRSETMAPERVEAFLRGIAAVRLPSLTEWVESLRNNGFLIEEYLQCGPRVFGRNGKYLAAVEASQSELAEKFGRAELDMFRTGLKGFLMPGPDEVGYGIVTGRKPFDA</sequence>
<dbReference type="InterPro" id="IPR029063">
    <property type="entry name" value="SAM-dependent_MTases_sf"/>
</dbReference>
<name>H5XBX4_9PSEU</name>
<dbReference type="STRING" id="882083.SacmaDRAFT_4578"/>
<organism evidence="2 3">
    <name type="scientific">Saccharomonospora marina XMU15</name>
    <dbReference type="NCBI Taxonomy" id="882083"/>
    <lineage>
        <taxon>Bacteria</taxon>
        <taxon>Bacillati</taxon>
        <taxon>Actinomycetota</taxon>
        <taxon>Actinomycetes</taxon>
        <taxon>Pseudonocardiales</taxon>
        <taxon>Pseudonocardiaceae</taxon>
        <taxon>Saccharomonospora</taxon>
    </lineage>
</organism>
<dbReference type="eggNOG" id="COG2230">
    <property type="taxonomic scope" value="Bacteria"/>
</dbReference>
<keyword evidence="2" id="KW-0808">Transferase</keyword>
<keyword evidence="3" id="KW-1185">Reference proteome</keyword>